<dbReference type="EMBL" id="CM042012">
    <property type="protein sequence ID" value="KAI3751804.1"/>
    <property type="molecule type" value="Genomic_DNA"/>
</dbReference>
<accession>A0ACB9DYU0</accession>
<gene>
    <name evidence="1" type="ORF">L2E82_22895</name>
</gene>
<protein>
    <submittedName>
        <fullName evidence="1">Uncharacterized protein</fullName>
    </submittedName>
</protein>
<name>A0ACB9DYU0_CICIN</name>
<proteinExistence type="predicted"/>
<dbReference type="Proteomes" id="UP001055811">
    <property type="component" value="Linkage Group LG04"/>
</dbReference>
<evidence type="ECO:0000313" key="2">
    <source>
        <dbReference type="Proteomes" id="UP001055811"/>
    </source>
</evidence>
<evidence type="ECO:0000313" key="1">
    <source>
        <dbReference type="EMBL" id="KAI3751804.1"/>
    </source>
</evidence>
<reference evidence="1 2" key="2">
    <citation type="journal article" date="2022" name="Mol. Ecol. Resour.">
        <title>The genomes of chicory, endive, great burdock and yacon provide insights into Asteraceae paleo-polyploidization history and plant inulin production.</title>
        <authorList>
            <person name="Fan W."/>
            <person name="Wang S."/>
            <person name="Wang H."/>
            <person name="Wang A."/>
            <person name="Jiang F."/>
            <person name="Liu H."/>
            <person name="Zhao H."/>
            <person name="Xu D."/>
            <person name="Zhang Y."/>
        </authorList>
    </citation>
    <scope>NUCLEOTIDE SEQUENCE [LARGE SCALE GENOMIC DNA]</scope>
    <source>
        <strain evidence="2">cv. Punajuju</strain>
        <tissue evidence="1">Leaves</tissue>
    </source>
</reference>
<keyword evidence="2" id="KW-1185">Reference proteome</keyword>
<reference evidence="2" key="1">
    <citation type="journal article" date="2022" name="Mol. Ecol. Resour.">
        <title>The genomes of chicory, endive, great burdock and yacon provide insights into Asteraceae palaeo-polyploidization history and plant inulin production.</title>
        <authorList>
            <person name="Fan W."/>
            <person name="Wang S."/>
            <person name="Wang H."/>
            <person name="Wang A."/>
            <person name="Jiang F."/>
            <person name="Liu H."/>
            <person name="Zhao H."/>
            <person name="Xu D."/>
            <person name="Zhang Y."/>
        </authorList>
    </citation>
    <scope>NUCLEOTIDE SEQUENCE [LARGE SCALE GENOMIC DNA]</scope>
    <source>
        <strain evidence="2">cv. Punajuju</strain>
    </source>
</reference>
<organism evidence="1 2">
    <name type="scientific">Cichorium intybus</name>
    <name type="common">Chicory</name>
    <dbReference type="NCBI Taxonomy" id="13427"/>
    <lineage>
        <taxon>Eukaryota</taxon>
        <taxon>Viridiplantae</taxon>
        <taxon>Streptophyta</taxon>
        <taxon>Embryophyta</taxon>
        <taxon>Tracheophyta</taxon>
        <taxon>Spermatophyta</taxon>
        <taxon>Magnoliopsida</taxon>
        <taxon>eudicotyledons</taxon>
        <taxon>Gunneridae</taxon>
        <taxon>Pentapetalae</taxon>
        <taxon>asterids</taxon>
        <taxon>campanulids</taxon>
        <taxon>Asterales</taxon>
        <taxon>Asteraceae</taxon>
        <taxon>Cichorioideae</taxon>
        <taxon>Cichorieae</taxon>
        <taxon>Cichoriinae</taxon>
        <taxon>Cichorium</taxon>
    </lineage>
</organism>
<sequence>MEPIKLELILHSAQGLNNVKKMGTMDPYAVIWIAGNSSDSKVKTNTAKNGGSNPVWDALFEFNIEQDATMQENLVLVCEIKHSGTVVDRNIGQVQVPLKHLLSEDASGEKVSYPVMTPSGGVEGMILLSYKVKNLLEGSNSDSSSPANEEASDTSSPAEDEASDPLPKDPHQTNNRKNRLIKNVLHVSSVMANSLTIASSVFTLGAGRGSRSPSFFLLSGTASQPAPAPSIVTSLRKSPVAVVYTVDQRPSPSFSSSSPSFYRSTKALTGPLLRRKSQQDGS</sequence>
<comment type="caution">
    <text evidence="1">The sequence shown here is derived from an EMBL/GenBank/DDBJ whole genome shotgun (WGS) entry which is preliminary data.</text>
</comment>